<evidence type="ECO:0000256" key="4">
    <source>
        <dbReference type="ARBA" id="ARBA00022989"/>
    </source>
</evidence>
<dbReference type="GO" id="GO:0016020">
    <property type="term" value="C:membrane"/>
    <property type="evidence" value="ECO:0007669"/>
    <property type="project" value="UniProtKB-SubCell"/>
</dbReference>
<dbReference type="GO" id="GO:0005783">
    <property type="term" value="C:endoplasmic reticulum"/>
    <property type="evidence" value="ECO:0007669"/>
    <property type="project" value="TreeGrafter"/>
</dbReference>
<evidence type="ECO:0000256" key="5">
    <source>
        <dbReference type="ARBA" id="ARBA00023136"/>
    </source>
</evidence>
<comment type="subcellular location">
    <subcellularLocation>
        <location evidence="1">Membrane</location>
        <topology evidence="1">Multi-pass membrane protein</topology>
    </subcellularLocation>
</comment>
<accession>A0A812Q6E7</accession>
<dbReference type="PANTHER" id="PTHR22883">
    <property type="entry name" value="ZINC FINGER DHHC DOMAIN CONTAINING PROTEIN"/>
    <property type="match status" value="1"/>
</dbReference>
<keyword evidence="5 7" id="KW-0472">Membrane</keyword>
<dbReference type="OrthoDB" id="5977743at2759"/>
<feature type="transmembrane region" description="Helical" evidence="7">
    <location>
        <begin position="78"/>
        <end position="98"/>
    </location>
</feature>
<dbReference type="GO" id="GO:0005509">
    <property type="term" value="F:calcium ion binding"/>
    <property type="evidence" value="ECO:0007669"/>
    <property type="project" value="InterPro"/>
</dbReference>
<dbReference type="GO" id="GO:0005794">
    <property type="term" value="C:Golgi apparatus"/>
    <property type="evidence" value="ECO:0007669"/>
    <property type="project" value="TreeGrafter"/>
</dbReference>
<feature type="region of interest" description="Disordered" evidence="8">
    <location>
        <begin position="515"/>
        <end position="562"/>
    </location>
</feature>
<evidence type="ECO:0000313" key="11">
    <source>
        <dbReference type="Proteomes" id="UP000601435"/>
    </source>
</evidence>
<dbReference type="SUPFAM" id="SSF47473">
    <property type="entry name" value="EF-hand"/>
    <property type="match status" value="1"/>
</dbReference>
<organism evidence="10 11">
    <name type="scientific">Symbiodinium necroappetens</name>
    <dbReference type="NCBI Taxonomy" id="1628268"/>
    <lineage>
        <taxon>Eukaryota</taxon>
        <taxon>Sar</taxon>
        <taxon>Alveolata</taxon>
        <taxon>Dinophyceae</taxon>
        <taxon>Suessiales</taxon>
        <taxon>Symbiodiniaceae</taxon>
        <taxon>Symbiodinium</taxon>
    </lineage>
</organism>
<dbReference type="PROSITE" id="PS50216">
    <property type="entry name" value="DHHC"/>
    <property type="match status" value="1"/>
</dbReference>
<feature type="transmembrane region" description="Helical" evidence="7">
    <location>
        <begin position="267"/>
        <end position="290"/>
    </location>
</feature>
<gene>
    <name evidence="10" type="primary">PAT17</name>
    <name evidence="10" type="ORF">SNEC2469_LOCUS10183</name>
</gene>
<dbReference type="InterPro" id="IPR039859">
    <property type="entry name" value="PFA4/ZDH16/20/ERF2-like"/>
</dbReference>
<dbReference type="EMBL" id="CAJNJA010016253">
    <property type="protein sequence ID" value="CAE7377348.1"/>
    <property type="molecule type" value="Genomic_DNA"/>
</dbReference>
<dbReference type="Proteomes" id="UP000601435">
    <property type="component" value="Unassembled WGS sequence"/>
</dbReference>
<feature type="transmembrane region" description="Helical" evidence="7">
    <location>
        <begin position="110"/>
        <end position="129"/>
    </location>
</feature>
<protein>
    <recommendedName>
        <fullName evidence="7">Palmitoyltransferase</fullName>
        <ecNumber evidence="7">2.3.1.225</ecNumber>
    </recommendedName>
</protein>
<dbReference type="EC" id="2.3.1.225" evidence="7"/>
<evidence type="ECO:0000313" key="10">
    <source>
        <dbReference type="EMBL" id="CAE7377348.1"/>
    </source>
</evidence>
<dbReference type="InterPro" id="IPR011992">
    <property type="entry name" value="EF-hand-dom_pair"/>
</dbReference>
<name>A0A812Q6E7_9DINO</name>
<feature type="transmembrane region" description="Helical" evidence="7">
    <location>
        <begin position="203"/>
        <end position="227"/>
    </location>
</feature>
<evidence type="ECO:0000256" key="1">
    <source>
        <dbReference type="ARBA" id="ARBA00004141"/>
    </source>
</evidence>
<comment type="catalytic activity">
    <reaction evidence="7">
        <text>L-cysteinyl-[protein] + hexadecanoyl-CoA = S-hexadecanoyl-L-cysteinyl-[protein] + CoA</text>
        <dbReference type="Rhea" id="RHEA:36683"/>
        <dbReference type="Rhea" id="RHEA-COMP:10131"/>
        <dbReference type="Rhea" id="RHEA-COMP:11032"/>
        <dbReference type="ChEBI" id="CHEBI:29950"/>
        <dbReference type="ChEBI" id="CHEBI:57287"/>
        <dbReference type="ChEBI" id="CHEBI:57379"/>
        <dbReference type="ChEBI" id="CHEBI:74151"/>
        <dbReference type="EC" id="2.3.1.225"/>
    </reaction>
</comment>
<dbReference type="AlphaFoldDB" id="A0A812Q6E7"/>
<proteinExistence type="inferred from homology"/>
<comment type="similarity">
    <text evidence="7">Belongs to the DHHC palmitoyltransferase family.</text>
</comment>
<feature type="transmembrane region" description="Helical" evidence="7">
    <location>
        <begin position="5"/>
        <end position="25"/>
    </location>
</feature>
<evidence type="ECO:0000256" key="8">
    <source>
        <dbReference type="SAM" id="MobiDB-lite"/>
    </source>
</evidence>
<reference evidence="10" key="1">
    <citation type="submission" date="2021-02" db="EMBL/GenBank/DDBJ databases">
        <authorList>
            <person name="Dougan E. K."/>
            <person name="Rhodes N."/>
            <person name="Thang M."/>
            <person name="Chan C."/>
        </authorList>
    </citation>
    <scope>NUCLEOTIDE SEQUENCE</scope>
</reference>
<feature type="region of interest" description="Disordered" evidence="8">
    <location>
        <begin position="365"/>
        <end position="411"/>
    </location>
</feature>
<evidence type="ECO:0000259" key="9">
    <source>
        <dbReference type="PROSITE" id="PS50222"/>
    </source>
</evidence>
<dbReference type="InterPro" id="IPR001594">
    <property type="entry name" value="Palmitoyltrfase_DHHC"/>
</dbReference>
<keyword evidence="4 7" id="KW-1133">Transmembrane helix</keyword>
<evidence type="ECO:0000256" key="3">
    <source>
        <dbReference type="ARBA" id="ARBA00022692"/>
    </source>
</evidence>
<dbReference type="GO" id="GO:0006612">
    <property type="term" value="P:protein targeting to membrane"/>
    <property type="evidence" value="ECO:0007669"/>
    <property type="project" value="TreeGrafter"/>
</dbReference>
<keyword evidence="6 7" id="KW-0012">Acyltransferase</keyword>
<evidence type="ECO:0000256" key="6">
    <source>
        <dbReference type="ARBA" id="ARBA00023315"/>
    </source>
</evidence>
<keyword evidence="2 7" id="KW-0808">Transferase</keyword>
<evidence type="ECO:0000256" key="7">
    <source>
        <dbReference type="RuleBase" id="RU079119"/>
    </source>
</evidence>
<feature type="domain" description="EF-hand" evidence="9">
    <location>
        <begin position="582"/>
        <end position="617"/>
    </location>
</feature>
<evidence type="ECO:0000256" key="2">
    <source>
        <dbReference type="ARBA" id="ARBA00022679"/>
    </source>
</evidence>
<dbReference type="GO" id="GO:0019706">
    <property type="term" value="F:protein-cysteine S-palmitoyltransferase activity"/>
    <property type="evidence" value="ECO:0007669"/>
    <property type="project" value="UniProtKB-EC"/>
</dbReference>
<comment type="domain">
    <text evidence="7">The DHHC domain is required for palmitoyltransferase activity.</text>
</comment>
<keyword evidence="11" id="KW-1185">Reference proteome</keyword>
<dbReference type="Pfam" id="PF01529">
    <property type="entry name" value="DHHC"/>
    <property type="match status" value="1"/>
</dbReference>
<comment type="caution">
    <text evidence="10">The sequence shown here is derived from an EMBL/GenBank/DDBJ whole genome shotgun (WGS) entry which is preliminary data.</text>
</comment>
<sequence length="820" mass="92446">MSIFYVTIAAYILIGGVGVGIFLWGKEHGNSFFDKLYRIFCMHFPRLLKKALEKVFGKRAPAVLDAAWVYVCYTSNPLVQIFYLLVVVGGYATFVAYSHPHIPNKLLSNVHKYIGFGIFSTCLAIWWRACTADPGIVTPQNLDKICEIWKWDDQIFHMAVCRSCELAKPARSKHCSLCNHCVARFDHHCIWINNCVGVGNHKYFLAFLGAHLVICFYGFGLTATILWNLIVQKELLSAVFVRPDTRERFQATKLMVMQYLLATEGMVVFICALCCIMGVVLFGFFGWHLYLVKAGTTTNELSKWSYVRMCLKHEGPEGKEKLKLLVNEYDQQMLVHPNVEGGFSTLSSGSTCVCVRAGSAMAAKMERPGSTTSATTGRAMSPSTPSLPSRPNTTERSGASGARAKTMAKPRSMLARLAARGQGRREQGLKEAEAYRAGHGYGKGFGPCKPASASPCETALLSGLTEWQLPVSEAPLAEILLQNDKVELGEKYNTRISSRFQPLVATTAHYHFPLPTSEQNRRYSNVRHKHPPEGVPCMEPPKDKQEQTSALSKSSERPTPLLTKLRQPVQEGMARLRPGVAYSVSRLEEWFLLLDTNRSGEVTVRKLILGMMKHQEIMDLVFLLREKSEGRLWQLKPENRPTAGKLTRDDMQWVRAMLEELGSGGGASMTWPEFVDFFRQTGLLLEYSTRDELNQSDLGETNIEDFLRRQEEEFQLDQERFFSEQRRGARIFPSSPERSERRDVGCEMQEKWEVPKGCLGNFREIIFPVDTKKLSEEALKQDSKVTQGKARKSKVEAQLHSCAKLRFGVYCCVKSALLRV</sequence>
<keyword evidence="3 7" id="KW-0812">Transmembrane</keyword>
<dbReference type="InterPro" id="IPR002048">
    <property type="entry name" value="EF_hand_dom"/>
</dbReference>
<feature type="compositionally biased region" description="Polar residues" evidence="8">
    <location>
        <begin position="369"/>
        <end position="397"/>
    </location>
</feature>
<dbReference type="PROSITE" id="PS50222">
    <property type="entry name" value="EF_HAND_2"/>
    <property type="match status" value="1"/>
</dbReference>